<accession>A0A058Z4H3</accession>
<dbReference type="Gene3D" id="3.40.50.150">
    <property type="entry name" value="Vaccinia Virus protein VP39"/>
    <property type="match status" value="1"/>
</dbReference>
<dbReference type="Gene3D" id="3.30.70.1170">
    <property type="entry name" value="Sun protein, domain 3"/>
    <property type="match status" value="1"/>
</dbReference>
<keyword evidence="13" id="KW-1185">Reference proteome</keyword>
<feature type="compositionally biased region" description="Acidic residues" evidence="10">
    <location>
        <begin position="106"/>
        <end position="141"/>
    </location>
</feature>
<feature type="compositionally biased region" description="Low complexity" evidence="10">
    <location>
        <begin position="672"/>
        <end position="687"/>
    </location>
</feature>
<feature type="binding site" evidence="9">
    <location>
        <position position="433"/>
    </location>
    <ligand>
        <name>S-adenosyl-L-methionine</name>
        <dbReference type="ChEBI" id="CHEBI:59789"/>
    </ligand>
</feature>
<dbReference type="InterPro" id="IPR049560">
    <property type="entry name" value="MeTrfase_RsmB-F_NOP2_cat"/>
</dbReference>
<dbReference type="eggNOG" id="KOG1122">
    <property type="taxonomic scope" value="Eukaryota"/>
</dbReference>
<organism evidence="12">
    <name type="scientific">Fonticula alba</name>
    <name type="common">Slime mold</name>
    <dbReference type="NCBI Taxonomy" id="691883"/>
    <lineage>
        <taxon>Eukaryota</taxon>
        <taxon>Rotosphaerida</taxon>
        <taxon>Fonticulaceae</taxon>
        <taxon>Fonticula</taxon>
    </lineage>
</organism>
<dbReference type="GO" id="GO:0000470">
    <property type="term" value="P:maturation of LSU-rRNA"/>
    <property type="evidence" value="ECO:0007669"/>
    <property type="project" value="TreeGrafter"/>
</dbReference>
<feature type="compositionally biased region" description="Acidic residues" evidence="10">
    <location>
        <begin position="161"/>
        <end position="177"/>
    </location>
</feature>
<feature type="compositionally biased region" description="Acidic residues" evidence="10">
    <location>
        <begin position="191"/>
        <end position="205"/>
    </location>
</feature>
<dbReference type="GO" id="GO:0003723">
    <property type="term" value="F:RNA binding"/>
    <property type="evidence" value="ECO:0007669"/>
    <property type="project" value="UniProtKB-UniRule"/>
</dbReference>
<evidence type="ECO:0000256" key="3">
    <source>
        <dbReference type="ARBA" id="ARBA00022517"/>
    </source>
</evidence>
<dbReference type="AlphaFoldDB" id="A0A058Z4H3"/>
<sequence>MAKHDNTVSFEEPVEDTRRKRGNKPAKKKQAAPEIFGPLAVEMKKGADNKKPGTRARKLLRRMAHQSAAAPEAGEASEAAPKKSAKGKKAKAPESDSDSEPTLASDSDDDLLPSEADSDEELSYEEPSDDDSDNESDDDDIQSLRSKAPMKSLFGGAAGGSDDEEMDGSDGSDVEADFGDHDDSDDHMSGDESELYSEEDEDEETQRERGEMETLSLNLNENITDLASVKQRISDIVRILGNFSKLRDPALSRSDYVEQMVEDCCTYYGYSDFMMRLILDLFPPAEAIEFLEANELPRPVVIRTNTLKTRRRDLAQTLINRGVNLDPLGAWSKVGLQVFESQVPIGATPEYLAGHYMLQSAASFMPVLALAPREHERVLDMAAAPGGKTTYIAQLMKNTGFIVANDASKDRCRAVVGNVHRLGIRNISTVNYDGRAFPKVMGGFDRVLLDAPCSGTGVISKDPSVKTNKSIDDLRLLSHMQKELILAAIDSVDASSKTGGVIVYSTCSVSVEENEAVIDYALRKRPNVRLVETGLPFGQEGFVRHRERRFHPSLKMTRRYYPHVHNMDGFYVAKLVKTSNVFAEPGKSVAADKKKKSRASGVLPAVGAESADAEAVSAQLLAASSGDDADQFVPLTAPEKVVFSAKKAAAERRLQLKREALKRRREERIQAEKQQSAAAETSEADATSKPKKKPVADKPAAEPAKKKARKQAD</sequence>
<dbReference type="PANTHER" id="PTHR22807:SF30">
    <property type="entry name" value="28S RRNA (CYTOSINE(4447)-C(5))-METHYLTRANSFERASE-RELATED"/>
    <property type="match status" value="1"/>
</dbReference>
<evidence type="ECO:0000313" key="12">
    <source>
        <dbReference type="EMBL" id="KCV69189.1"/>
    </source>
</evidence>
<feature type="active site" description="Nucleophile" evidence="9">
    <location>
        <position position="507"/>
    </location>
</feature>
<dbReference type="InterPro" id="IPR023267">
    <property type="entry name" value="RCMT"/>
</dbReference>
<comment type="similarity">
    <text evidence="2 9">Belongs to the class I-like SAM-binding methyltransferase superfamily. RsmB/NOP family.</text>
</comment>
<dbReference type="PROSITE" id="PS01153">
    <property type="entry name" value="NOL1_NOP2_SUN"/>
    <property type="match status" value="1"/>
</dbReference>
<dbReference type="PRINTS" id="PR02012">
    <property type="entry name" value="RCMTNOP2"/>
</dbReference>
<dbReference type="OrthoDB" id="427002at2759"/>
<keyword evidence="8" id="KW-0539">Nucleus</keyword>
<dbReference type="FunFam" id="3.30.70.1170:FF:000001">
    <property type="entry name" value="Ribosomal RNA methyltransferase Nop2"/>
    <property type="match status" value="1"/>
</dbReference>
<dbReference type="GO" id="GO:0009383">
    <property type="term" value="F:rRNA (cytosine-C5-)-methyltransferase activity"/>
    <property type="evidence" value="ECO:0007669"/>
    <property type="project" value="TreeGrafter"/>
</dbReference>
<dbReference type="PANTHER" id="PTHR22807">
    <property type="entry name" value="NOP2 YEAST -RELATED NOL1/NOP2/FMU SUN DOMAIN-CONTAINING"/>
    <property type="match status" value="1"/>
</dbReference>
<dbReference type="GeneID" id="20529324"/>
<protein>
    <recommendedName>
        <fullName evidence="11">SAM-dependent MTase RsmB/NOP-type domain-containing protein</fullName>
    </recommendedName>
</protein>
<keyword evidence="7 9" id="KW-0694">RNA-binding</keyword>
<feature type="binding site" evidence="9">
    <location>
        <begin position="382"/>
        <end position="388"/>
    </location>
    <ligand>
        <name>S-adenosyl-L-methionine</name>
        <dbReference type="ChEBI" id="CHEBI:59789"/>
    </ligand>
</feature>
<feature type="region of interest" description="Disordered" evidence="10">
    <location>
        <begin position="664"/>
        <end position="713"/>
    </location>
</feature>
<dbReference type="GO" id="GO:0070475">
    <property type="term" value="P:rRNA base methylation"/>
    <property type="evidence" value="ECO:0007669"/>
    <property type="project" value="TreeGrafter"/>
</dbReference>
<evidence type="ECO:0000256" key="9">
    <source>
        <dbReference type="PROSITE-ProRule" id="PRU01023"/>
    </source>
</evidence>
<keyword evidence="3" id="KW-0690">Ribosome biogenesis</keyword>
<evidence type="ECO:0000256" key="5">
    <source>
        <dbReference type="ARBA" id="ARBA00022679"/>
    </source>
</evidence>
<feature type="compositionally biased region" description="Low complexity" evidence="10">
    <location>
        <begin position="67"/>
        <end position="79"/>
    </location>
</feature>
<evidence type="ECO:0000256" key="6">
    <source>
        <dbReference type="ARBA" id="ARBA00022691"/>
    </source>
</evidence>
<evidence type="ECO:0000256" key="7">
    <source>
        <dbReference type="ARBA" id="ARBA00022884"/>
    </source>
</evidence>
<feature type="compositionally biased region" description="Basic and acidic residues" evidence="10">
    <location>
        <begin position="42"/>
        <end position="51"/>
    </location>
</feature>
<dbReference type="NCBIfam" id="TIGR00446">
    <property type="entry name" value="nop2p"/>
    <property type="match status" value="1"/>
</dbReference>
<evidence type="ECO:0000313" key="13">
    <source>
        <dbReference type="Proteomes" id="UP000030693"/>
    </source>
</evidence>
<dbReference type="Pfam" id="PF01189">
    <property type="entry name" value="Methyltr_RsmB-F"/>
    <property type="match status" value="1"/>
</dbReference>
<dbReference type="STRING" id="691883.A0A058Z4H3"/>
<dbReference type="GO" id="GO:0005730">
    <property type="term" value="C:nucleolus"/>
    <property type="evidence" value="ECO:0007669"/>
    <property type="project" value="UniProtKB-SubCell"/>
</dbReference>
<evidence type="ECO:0000256" key="10">
    <source>
        <dbReference type="SAM" id="MobiDB-lite"/>
    </source>
</evidence>
<keyword evidence="6 9" id="KW-0949">S-adenosyl-L-methionine</keyword>
<reference evidence="12" key="1">
    <citation type="submission" date="2013-04" db="EMBL/GenBank/DDBJ databases">
        <title>The Genome Sequence of Fonticula alba ATCC 38817.</title>
        <authorList>
            <consortium name="The Broad Institute Genomics Platform"/>
            <person name="Russ C."/>
            <person name="Cuomo C."/>
            <person name="Burger G."/>
            <person name="Gray M.W."/>
            <person name="Holland P.W.H."/>
            <person name="King N."/>
            <person name="Lang F.B.F."/>
            <person name="Roger A.J."/>
            <person name="Ruiz-Trillo I."/>
            <person name="Brown M."/>
            <person name="Walker B."/>
            <person name="Young S."/>
            <person name="Zeng Q."/>
            <person name="Gargeya S."/>
            <person name="Fitzgerald M."/>
            <person name="Haas B."/>
            <person name="Abouelleil A."/>
            <person name="Allen A.W."/>
            <person name="Alvarado L."/>
            <person name="Arachchi H.M."/>
            <person name="Berlin A.M."/>
            <person name="Chapman S.B."/>
            <person name="Gainer-Dewar J."/>
            <person name="Goldberg J."/>
            <person name="Griggs A."/>
            <person name="Gujja S."/>
            <person name="Hansen M."/>
            <person name="Howarth C."/>
            <person name="Imamovic A."/>
            <person name="Ireland A."/>
            <person name="Larimer J."/>
            <person name="McCowan C."/>
            <person name="Murphy C."/>
            <person name="Pearson M."/>
            <person name="Poon T.W."/>
            <person name="Priest M."/>
            <person name="Roberts A."/>
            <person name="Saif S."/>
            <person name="Shea T."/>
            <person name="Sisk P."/>
            <person name="Sykes S."/>
            <person name="Wortman J."/>
            <person name="Nusbaum C."/>
            <person name="Birren B."/>
        </authorList>
    </citation>
    <scope>NUCLEOTIDE SEQUENCE [LARGE SCALE GENOMIC DNA]</scope>
    <source>
        <strain evidence="12">ATCC 38817</strain>
    </source>
</reference>
<dbReference type="EMBL" id="KB932207">
    <property type="protein sequence ID" value="KCV69189.1"/>
    <property type="molecule type" value="Genomic_DNA"/>
</dbReference>
<keyword evidence="4 9" id="KW-0489">Methyltransferase</keyword>
<feature type="binding site" evidence="9">
    <location>
        <position position="406"/>
    </location>
    <ligand>
        <name>S-adenosyl-L-methionine</name>
        <dbReference type="ChEBI" id="CHEBI:59789"/>
    </ligand>
</feature>
<evidence type="ECO:0000256" key="1">
    <source>
        <dbReference type="ARBA" id="ARBA00004604"/>
    </source>
</evidence>
<evidence type="ECO:0000256" key="2">
    <source>
        <dbReference type="ARBA" id="ARBA00007494"/>
    </source>
</evidence>
<dbReference type="InterPro" id="IPR023273">
    <property type="entry name" value="RCMT_NOP2"/>
</dbReference>
<evidence type="ECO:0000256" key="8">
    <source>
        <dbReference type="ARBA" id="ARBA00023242"/>
    </source>
</evidence>
<dbReference type="CDD" id="cd02440">
    <property type="entry name" value="AdoMet_MTases"/>
    <property type="match status" value="1"/>
</dbReference>
<dbReference type="RefSeq" id="XP_009496760.1">
    <property type="nucleotide sequence ID" value="XM_009498485.1"/>
</dbReference>
<dbReference type="InterPro" id="IPR001678">
    <property type="entry name" value="MeTrfase_RsmB-F_NOP2_dom"/>
</dbReference>
<proteinExistence type="inferred from homology"/>
<evidence type="ECO:0000256" key="4">
    <source>
        <dbReference type="ARBA" id="ARBA00022603"/>
    </source>
</evidence>
<feature type="region of interest" description="Disordered" evidence="10">
    <location>
        <begin position="1"/>
        <end position="212"/>
    </location>
</feature>
<feature type="compositionally biased region" description="Basic and acidic residues" evidence="10">
    <location>
        <begin position="178"/>
        <end position="190"/>
    </location>
</feature>
<dbReference type="InterPro" id="IPR018314">
    <property type="entry name" value="RsmB/NOL1/NOP2-like_CS"/>
</dbReference>
<keyword evidence="5 9" id="KW-0808">Transferase</keyword>
<feature type="domain" description="SAM-dependent MTase RsmB/NOP-type" evidence="11">
    <location>
        <begin position="290"/>
        <end position="578"/>
    </location>
</feature>
<feature type="binding site" evidence="9">
    <location>
        <position position="450"/>
    </location>
    <ligand>
        <name>S-adenosyl-L-methionine</name>
        <dbReference type="ChEBI" id="CHEBI:59789"/>
    </ligand>
</feature>
<feature type="compositionally biased region" description="Basic and acidic residues" evidence="10">
    <location>
        <begin position="694"/>
        <end position="713"/>
    </location>
</feature>
<dbReference type="Proteomes" id="UP000030693">
    <property type="component" value="Unassembled WGS sequence"/>
</dbReference>
<evidence type="ECO:0000259" key="11">
    <source>
        <dbReference type="PROSITE" id="PS51686"/>
    </source>
</evidence>
<gene>
    <name evidence="12" type="ORF">H696_04599</name>
</gene>
<dbReference type="PROSITE" id="PS51686">
    <property type="entry name" value="SAM_MT_RSMB_NOP"/>
    <property type="match status" value="1"/>
</dbReference>
<comment type="subcellular location">
    <subcellularLocation>
        <location evidence="1">Nucleus</location>
        <location evidence="1">Nucleolus</location>
    </subcellularLocation>
</comment>
<feature type="compositionally biased region" description="Basic residues" evidence="10">
    <location>
        <begin position="19"/>
        <end position="30"/>
    </location>
</feature>
<feature type="compositionally biased region" description="Basic residues" evidence="10">
    <location>
        <begin position="52"/>
        <end position="64"/>
    </location>
</feature>
<dbReference type="PRINTS" id="PR02008">
    <property type="entry name" value="RCMTFAMILY"/>
</dbReference>
<dbReference type="SUPFAM" id="SSF53335">
    <property type="entry name" value="S-adenosyl-L-methionine-dependent methyltransferases"/>
    <property type="match status" value="1"/>
</dbReference>
<dbReference type="InterPro" id="IPR011023">
    <property type="entry name" value="Nop2p"/>
</dbReference>
<name>A0A058Z4H3_FONAL</name>
<dbReference type="OMA" id="MCIRANT"/>
<dbReference type="InterPro" id="IPR029063">
    <property type="entry name" value="SAM-dependent_MTases_sf"/>
</dbReference>